<dbReference type="InterPro" id="IPR018580">
    <property type="entry name" value="Uncharacterised_YfhO"/>
</dbReference>
<dbReference type="EMBL" id="UOGD01000266">
    <property type="protein sequence ID" value="VAX24140.1"/>
    <property type="molecule type" value="Genomic_DNA"/>
</dbReference>
<evidence type="ECO:0008006" key="3">
    <source>
        <dbReference type="Google" id="ProtNLM"/>
    </source>
</evidence>
<proteinExistence type="predicted"/>
<dbReference type="PANTHER" id="PTHR38454:SF1">
    <property type="entry name" value="INTEGRAL MEMBRANE PROTEIN"/>
    <property type="match status" value="1"/>
</dbReference>
<name>A0A3B1CNB7_9ZZZZ</name>
<protein>
    <recommendedName>
        <fullName evidence="3">Bacterial membrane protein YfhO</fullName>
    </recommendedName>
</protein>
<keyword evidence="1" id="KW-0812">Transmembrane</keyword>
<dbReference type="AlphaFoldDB" id="A0A3B1CNB7"/>
<gene>
    <name evidence="2" type="ORF">MNBD_IGNAVI01-2580</name>
</gene>
<keyword evidence="1" id="KW-0472">Membrane</keyword>
<feature type="transmembrane region" description="Helical" evidence="1">
    <location>
        <begin position="245"/>
        <end position="271"/>
    </location>
</feature>
<evidence type="ECO:0000256" key="1">
    <source>
        <dbReference type="SAM" id="Phobius"/>
    </source>
</evidence>
<organism evidence="2">
    <name type="scientific">hydrothermal vent metagenome</name>
    <dbReference type="NCBI Taxonomy" id="652676"/>
    <lineage>
        <taxon>unclassified sequences</taxon>
        <taxon>metagenomes</taxon>
        <taxon>ecological metagenomes</taxon>
    </lineage>
</organism>
<accession>A0A3B1CNB7</accession>
<dbReference type="Pfam" id="PF09586">
    <property type="entry name" value="YfhO"/>
    <property type="match status" value="1"/>
</dbReference>
<sequence>MSLDDPNKLEESVFKPTPITEILTKADPANRAIVLGKDFTSNHYAYFYPLISGYSAIKLQVIQDVIAHNLFNANTKEKINWNLINMLGGKYIISSNQINSDSIQTISTDNERKEILYLNPNSLPKAWFVKRVKTFATPEDVVLYMNETEFDPSAEALIVSKDASKTYNGNGSVKLLDQTPNSLEFNVNTDSTQFFVLSEIYYPKGWTAKLDDKELDILQVNHVMRGVEIDPGKHKLTFEFHPQTYYASVTAVWIGDILIWLLILGGGYLVFRKKRNIHED</sequence>
<reference evidence="2" key="1">
    <citation type="submission" date="2018-06" db="EMBL/GenBank/DDBJ databases">
        <authorList>
            <person name="Zhirakovskaya E."/>
        </authorList>
    </citation>
    <scope>NUCLEOTIDE SEQUENCE</scope>
</reference>
<dbReference type="PANTHER" id="PTHR38454">
    <property type="entry name" value="INTEGRAL MEMBRANE PROTEIN-RELATED"/>
    <property type="match status" value="1"/>
</dbReference>
<evidence type="ECO:0000313" key="2">
    <source>
        <dbReference type="EMBL" id="VAX24140.1"/>
    </source>
</evidence>
<keyword evidence="1" id="KW-1133">Transmembrane helix</keyword>